<dbReference type="CDD" id="cd00833">
    <property type="entry name" value="PKS"/>
    <property type="match status" value="1"/>
</dbReference>
<keyword evidence="8" id="KW-1185">Reference proteome</keyword>
<feature type="domain" description="Carrier" evidence="5">
    <location>
        <begin position="677"/>
        <end position="752"/>
    </location>
</feature>
<feature type="non-terminal residue" evidence="7">
    <location>
        <position position="1384"/>
    </location>
</feature>
<dbReference type="SUPFAM" id="SSF51735">
    <property type="entry name" value="NAD(P)-binding Rossmann-fold domains"/>
    <property type="match status" value="2"/>
</dbReference>
<evidence type="ECO:0000259" key="5">
    <source>
        <dbReference type="PROSITE" id="PS50075"/>
    </source>
</evidence>
<dbReference type="Pfam" id="PF00550">
    <property type="entry name" value="PP-binding"/>
    <property type="match status" value="1"/>
</dbReference>
<dbReference type="Proteomes" id="UP000198415">
    <property type="component" value="Unassembled WGS sequence"/>
</dbReference>
<dbReference type="InterPro" id="IPR014030">
    <property type="entry name" value="Ketoacyl_synth_N"/>
</dbReference>
<gene>
    <name evidence="7" type="ORF">SAMN06264365_1581</name>
</gene>
<dbReference type="GO" id="GO:0031177">
    <property type="term" value="F:phosphopantetheine binding"/>
    <property type="evidence" value="ECO:0007669"/>
    <property type="project" value="InterPro"/>
</dbReference>
<proteinExistence type="predicted"/>
<dbReference type="SMART" id="SM00823">
    <property type="entry name" value="PKS_PP"/>
    <property type="match status" value="1"/>
</dbReference>
<evidence type="ECO:0000256" key="3">
    <source>
        <dbReference type="ARBA" id="ARBA00022679"/>
    </source>
</evidence>
<keyword evidence="1" id="KW-0596">Phosphopantetheine</keyword>
<dbReference type="InterPro" id="IPR020841">
    <property type="entry name" value="PKS_Beta-ketoAc_synthase_dom"/>
</dbReference>
<evidence type="ECO:0000313" key="8">
    <source>
        <dbReference type="Proteomes" id="UP000198415"/>
    </source>
</evidence>
<dbReference type="FunFam" id="1.10.1200.10:FF:000007">
    <property type="entry name" value="Probable polyketide synthase pks17"/>
    <property type="match status" value="1"/>
</dbReference>
<dbReference type="PROSITE" id="PS00606">
    <property type="entry name" value="KS3_1"/>
    <property type="match status" value="1"/>
</dbReference>
<dbReference type="Pfam" id="PF08659">
    <property type="entry name" value="KR"/>
    <property type="match status" value="1"/>
</dbReference>
<keyword evidence="2" id="KW-0597">Phosphoprotein</keyword>
<dbReference type="InterPro" id="IPR032821">
    <property type="entry name" value="PKS_assoc"/>
</dbReference>
<evidence type="ECO:0000256" key="2">
    <source>
        <dbReference type="ARBA" id="ARBA00022553"/>
    </source>
</evidence>
<dbReference type="InterPro" id="IPR057326">
    <property type="entry name" value="KR_dom"/>
</dbReference>
<dbReference type="Pfam" id="PF00698">
    <property type="entry name" value="Acyl_transf_1"/>
    <property type="match status" value="2"/>
</dbReference>
<dbReference type="InterPro" id="IPR050091">
    <property type="entry name" value="PKS_NRPS_Biosynth_Enz"/>
</dbReference>
<dbReference type="InterPro" id="IPR014031">
    <property type="entry name" value="Ketoacyl_synth_C"/>
</dbReference>
<dbReference type="SMART" id="SM00825">
    <property type="entry name" value="PKS_KS"/>
    <property type="match status" value="1"/>
</dbReference>
<dbReference type="Pfam" id="PF18369">
    <property type="entry name" value="PKS_DE"/>
    <property type="match status" value="1"/>
</dbReference>
<evidence type="ECO:0000256" key="4">
    <source>
        <dbReference type="ARBA" id="ARBA00023268"/>
    </source>
</evidence>
<dbReference type="SUPFAM" id="SSF47336">
    <property type="entry name" value="ACP-like"/>
    <property type="match status" value="1"/>
</dbReference>
<dbReference type="InterPro" id="IPR014043">
    <property type="entry name" value="Acyl_transferase_dom"/>
</dbReference>
<dbReference type="GO" id="GO:0006633">
    <property type="term" value="P:fatty acid biosynthetic process"/>
    <property type="evidence" value="ECO:0007669"/>
    <property type="project" value="InterPro"/>
</dbReference>
<feature type="non-terminal residue" evidence="7">
    <location>
        <position position="1"/>
    </location>
</feature>
<dbReference type="SUPFAM" id="SSF52151">
    <property type="entry name" value="FabD/lysophospholipase-like"/>
    <property type="match status" value="2"/>
</dbReference>
<keyword evidence="3 7" id="KW-0808">Transferase</keyword>
<name>A0A239KNB8_9ACTN</name>
<dbReference type="Pfam" id="PF16197">
    <property type="entry name" value="KAsynt_C_assoc"/>
    <property type="match status" value="1"/>
</dbReference>
<dbReference type="Gene3D" id="3.40.47.10">
    <property type="match status" value="1"/>
</dbReference>
<evidence type="ECO:0000256" key="1">
    <source>
        <dbReference type="ARBA" id="ARBA00022450"/>
    </source>
</evidence>
<accession>A0A239KNB8</accession>
<dbReference type="SMART" id="SM01294">
    <property type="entry name" value="PKS_PP_betabranch"/>
    <property type="match status" value="1"/>
</dbReference>
<dbReference type="InterPro" id="IPR016039">
    <property type="entry name" value="Thiolase-like"/>
</dbReference>
<dbReference type="PANTHER" id="PTHR43775">
    <property type="entry name" value="FATTY ACID SYNTHASE"/>
    <property type="match status" value="1"/>
</dbReference>
<dbReference type="InterPro" id="IPR001227">
    <property type="entry name" value="Ac_transferase_dom_sf"/>
</dbReference>
<dbReference type="Pfam" id="PF02801">
    <property type="entry name" value="Ketoacyl-synt_C"/>
    <property type="match status" value="1"/>
</dbReference>
<dbReference type="SUPFAM" id="SSF53901">
    <property type="entry name" value="Thiolase-like"/>
    <property type="match status" value="1"/>
</dbReference>
<dbReference type="EMBL" id="FZNR01000058">
    <property type="protein sequence ID" value="SNT19103.1"/>
    <property type="molecule type" value="Genomic_DNA"/>
</dbReference>
<dbReference type="InterPro" id="IPR016035">
    <property type="entry name" value="Acyl_Trfase/lysoPLipase"/>
</dbReference>
<evidence type="ECO:0000259" key="6">
    <source>
        <dbReference type="PROSITE" id="PS52004"/>
    </source>
</evidence>
<keyword evidence="4" id="KW-0511">Multifunctional enzyme</keyword>
<feature type="domain" description="Ketosynthase family 3 (KS3)" evidence="6">
    <location>
        <begin position="771"/>
        <end position="1197"/>
    </location>
</feature>
<dbReference type="InterPro" id="IPR018201">
    <property type="entry name" value="Ketoacyl_synth_AS"/>
</dbReference>
<dbReference type="Gene3D" id="6.10.140.1830">
    <property type="match status" value="1"/>
</dbReference>
<dbReference type="PROSITE" id="PS00012">
    <property type="entry name" value="PHOSPHOPANTETHEINE"/>
    <property type="match status" value="1"/>
</dbReference>
<dbReference type="SMART" id="SM00827">
    <property type="entry name" value="PKS_AT"/>
    <property type="match status" value="1"/>
</dbReference>
<dbReference type="Gene3D" id="3.40.366.10">
    <property type="entry name" value="Malonyl-Coenzyme A Acyl Carrier Protein, domain 2"/>
    <property type="match status" value="2"/>
</dbReference>
<dbReference type="Gene3D" id="1.10.1200.10">
    <property type="entry name" value="ACP-like"/>
    <property type="match status" value="1"/>
</dbReference>
<dbReference type="InterPro" id="IPR013968">
    <property type="entry name" value="PKS_KR"/>
</dbReference>
<dbReference type="SMART" id="SM00822">
    <property type="entry name" value="PKS_KR"/>
    <property type="match status" value="1"/>
</dbReference>
<dbReference type="PROSITE" id="PS52004">
    <property type="entry name" value="KS3_2"/>
    <property type="match status" value="1"/>
</dbReference>
<dbReference type="Pfam" id="PF00109">
    <property type="entry name" value="ketoacyl-synt"/>
    <property type="match status" value="1"/>
</dbReference>
<dbReference type="GO" id="GO:0004315">
    <property type="term" value="F:3-oxoacyl-[acyl-carrier-protein] synthase activity"/>
    <property type="evidence" value="ECO:0007669"/>
    <property type="project" value="InterPro"/>
</dbReference>
<protein>
    <submittedName>
        <fullName evidence="7">Acyl transferase domain-containing protein</fullName>
    </submittedName>
</protein>
<dbReference type="InterPro" id="IPR041618">
    <property type="entry name" value="PKS_DE"/>
</dbReference>
<reference evidence="7 8" key="1">
    <citation type="submission" date="2017-06" db="EMBL/GenBank/DDBJ databases">
        <authorList>
            <person name="Kim H.J."/>
            <person name="Triplett B.A."/>
        </authorList>
    </citation>
    <scope>NUCLEOTIDE SEQUENCE [LARGE SCALE GENOMIC DNA]</scope>
    <source>
        <strain evidence="7 8">DSM 43151</strain>
    </source>
</reference>
<organism evidence="7 8">
    <name type="scientific">Actinoplanes regularis</name>
    <dbReference type="NCBI Taxonomy" id="52697"/>
    <lineage>
        <taxon>Bacteria</taxon>
        <taxon>Bacillati</taxon>
        <taxon>Actinomycetota</taxon>
        <taxon>Actinomycetes</taxon>
        <taxon>Micromonosporales</taxon>
        <taxon>Micromonosporaceae</taxon>
        <taxon>Actinoplanes</taxon>
    </lineage>
</organism>
<dbReference type="InterPro" id="IPR036291">
    <property type="entry name" value="NAD(P)-bd_dom_sf"/>
</dbReference>
<evidence type="ECO:0000313" key="7">
    <source>
        <dbReference type="EMBL" id="SNT19103.1"/>
    </source>
</evidence>
<dbReference type="Gene3D" id="3.40.50.720">
    <property type="entry name" value="NAD(P)-binding Rossmann-like Domain"/>
    <property type="match status" value="1"/>
</dbReference>
<dbReference type="InterPro" id="IPR006162">
    <property type="entry name" value="Ppantetheine_attach_site"/>
</dbReference>
<dbReference type="InterPro" id="IPR009081">
    <property type="entry name" value="PP-bd_ACP"/>
</dbReference>
<dbReference type="PANTHER" id="PTHR43775:SF51">
    <property type="entry name" value="INACTIVE PHENOLPHTHIOCEROL SYNTHESIS POLYKETIDE SYNTHASE TYPE I PKS1-RELATED"/>
    <property type="match status" value="1"/>
</dbReference>
<dbReference type="InterPro" id="IPR036736">
    <property type="entry name" value="ACP-like_sf"/>
</dbReference>
<dbReference type="Gene3D" id="3.30.70.3290">
    <property type="match status" value="2"/>
</dbReference>
<sequence>RVPSGSVTVPMLSTVTGEWVESFGDDYWFENLRRPVRFADAASALVADGFGLFIEVSAHPVVSVPLADTGARVVGTLRRDEGGWRRFLTSAGEAYAAGADVDIVPAGRPVDLPTYAFEQHRFWLEADDPATAGTTADPVDERFWTAVEDGDLTTLAADLGVTEEDHRNSLGTMLPLLAGWRRRERTQAAADAWRYRITWRRLAEPAAVHLAGTWLLAATPGTDIAEVADAITGHGGNAVRLEVGTDPAALARELLDAAAGGVRGVVSLLAADRGAHPDAPHVTAGLAATLTLVQAMDAAQLEAPLWMITRNAGTDPTQAAIQGLGRVAGLEHPQRWGGLVDLSGETDARTSTRLAGVLAGIGDEDQISIRPDGIQARRLTHAPVPAGSPGKRWQPHGTVLITGGTGALGAHVARKLAADGAEHLLLTGRRGASAPGTGELIAELIDLGARVTVAACDAADRDALAAVLADIPDELPLTAVVHAAGVGDVAALTDTDLALADRMLAGKAAGARHLDDLLGDTPLDAFVLFSSNAGLIGGAGQGAYAAANAALDAVAAGRRARGRTATTISWGLWGGGSGLGEAGDEEYVLRRGLRPMDPPTAVTAMIRAVEQDDTSIAVADVDWERFATAFTASRSRPLIGDLPEVRAALTRTEAPAGTTASALAARLAGVADAERPGVVLALVREQAAAILGHHDSDGIEPTRAFRDLGFDSLTAVEMRNRLSAATGVRLPSTLVFDHPNAAAVADFLLAEVFGTSAGDTETAPAARPLDDEPIVIVGMACRFPGDVESPEQLWDLVAQGRDAMGEFPTDRGWDLAAIYHPDPAHPGTTYTRQGAFVRDAGGFDAGFFGISPREALAMDPQQRLLLEASWETFERAGIDPATLRGTATGVFVGASSQGYGSETYEIPEEAQGYFITGGQTAVISGRVSYVLGLEGPAMTVDTACSSSLVAMHLAAQSLRQGECTLALAGGVNVMAGPGAFIEFSRQRGMAADGRCKPFAAAADGTGWGEGVGLLLLERLSDAQANGHRILAVVRGSAVNQDGASNGLSAPNGPSQARVIRQALASAGLRPSDVDAVEAHGTGTTLGDPIEAQALLATYGQDRAGGEPLWLGSIKSNIGHTQTAAGVAGVIKMVMAMQHGVLPASLHVDEPTPHVDWESGEVELLAAGREWPVVDRPRRAGVSSFGVSGTNAHVIVEQAPVVAPVARRVVSGPVLAPLSGRSGQAVLDSAARLGGWSGELVDLGWSLASTRAQLPYRAAVVAADGDGWRSALASVVPAVARSGGLGVLFTGQGAQRSGMGRGLYEAFPVFAAAFDEVCAALDEFLPSALRDVVFGGGELLDQTLWTQAGLFAVETALFRLVESWGVRPDFVAGHSVGEIVAAHVA</sequence>
<dbReference type="PROSITE" id="PS50075">
    <property type="entry name" value="CARRIER"/>
    <property type="match status" value="1"/>
</dbReference>
<dbReference type="CDD" id="cd08952">
    <property type="entry name" value="KR_1_SDR_x"/>
    <property type="match status" value="1"/>
</dbReference>
<dbReference type="FunFam" id="3.40.47.10:FF:000019">
    <property type="entry name" value="Polyketide synthase type I"/>
    <property type="match status" value="1"/>
</dbReference>
<dbReference type="InterPro" id="IPR020806">
    <property type="entry name" value="PKS_PP-bd"/>
</dbReference>
<dbReference type="GO" id="GO:0004312">
    <property type="term" value="F:fatty acid synthase activity"/>
    <property type="evidence" value="ECO:0007669"/>
    <property type="project" value="TreeGrafter"/>
</dbReference>